<feature type="coiled-coil region" evidence="1">
    <location>
        <begin position="319"/>
        <end position="346"/>
    </location>
</feature>
<evidence type="ECO:0000313" key="4">
    <source>
        <dbReference type="EMBL" id="KAL2887679.1"/>
    </source>
</evidence>
<dbReference type="Pfam" id="PF00010">
    <property type="entry name" value="HLH"/>
    <property type="match status" value="1"/>
</dbReference>
<dbReference type="PROSITE" id="PS50888">
    <property type="entry name" value="BHLH"/>
    <property type="match status" value="1"/>
</dbReference>
<reference evidence="4 5" key="1">
    <citation type="submission" date="2020-05" db="EMBL/GenBank/DDBJ databases">
        <title>Ceratocystis lukuohia genome.</title>
        <authorList>
            <person name="Harrington T.C."/>
            <person name="Kim K."/>
            <person name="Mayers C.G."/>
        </authorList>
    </citation>
    <scope>NUCLEOTIDE SEQUENCE [LARGE SCALE GENOMIC DNA]</scope>
    <source>
        <strain evidence="4 5">C4212</strain>
    </source>
</reference>
<accession>A0ABR4MHG0</accession>
<dbReference type="Proteomes" id="UP001610728">
    <property type="component" value="Unassembled WGS sequence"/>
</dbReference>
<dbReference type="RefSeq" id="XP_070858859.1">
    <property type="nucleotide sequence ID" value="XM_071002877.1"/>
</dbReference>
<proteinExistence type="predicted"/>
<comment type="caution">
    <text evidence="4">The sequence shown here is derived from an EMBL/GenBank/DDBJ whole genome shotgun (WGS) entry which is preliminary data.</text>
</comment>
<dbReference type="InterPro" id="IPR011598">
    <property type="entry name" value="bHLH_dom"/>
</dbReference>
<evidence type="ECO:0000256" key="2">
    <source>
        <dbReference type="SAM" id="MobiDB-lite"/>
    </source>
</evidence>
<evidence type="ECO:0000256" key="1">
    <source>
        <dbReference type="SAM" id="Coils"/>
    </source>
</evidence>
<name>A0ABR4MHG0_9PEZI</name>
<dbReference type="EMBL" id="JABSNW010000004">
    <property type="protein sequence ID" value="KAL2887679.1"/>
    <property type="molecule type" value="Genomic_DNA"/>
</dbReference>
<feature type="compositionally biased region" description="Basic and acidic residues" evidence="2">
    <location>
        <begin position="234"/>
        <end position="251"/>
    </location>
</feature>
<organism evidence="4 5">
    <name type="scientific">Ceratocystis lukuohia</name>
    <dbReference type="NCBI Taxonomy" id="2019550"/>
    <lineage>
        <taxon>Eukaryota</taxon>
        <taxon>Fungi</taxon>
        <taxon>Dikarya</taxon>
        <taxon>Ascomycota</taxon>
        <taxon>Pezizomycotina</taxon>
        <taxon>Sordariomycetes</taxon>
        <taxon>Hypocreomycetidae</taxon>
        <taxon>Microascales</taxon>
        <taxon>Ceratocystidaceae</taxon>
        <taxon>Ceratocystis</taxon>
    </lineage>
</organism>
<feature type="domain" description="BHLH" evidence="3">
    <location>
        <begin position="245"/>
        <end position="322"/>
    </location>
</feature>
<evidence type="ECO:0000313" key="5">
    <source>
        <dbReference type="Proteomes" id="UP001610728"/>
    </source>
</evidence>
<keyword evidence="1" id="KW-0175">Coiled coil</keyword>
<gene>
    <name evidence="4" type="ORF">HOO65_040016</name>
</gene>
<dbReference type="SUPFAM" id="SSF47459">
    <property type="entry name" value="HLH, helix-loop-helix DNA-binding domain"/>
    <property type="match status" value="1"/>
</dbReference>
<dbReference type="Gene3D" id="4.10.280.10">
    <property type="entry name" value="Helix-loop-helix DNA-binding domain"/>
    <property type="match status" value="1"/>
</dbReference>
<evidence type="ECO:0000259" key="3">
    <source>
        <dbReference type="PROSITE" id="PS50888"/>
    </source>
</evidence>
<feature type="compositionally biased region" description="Polar residues" evidence="2">
    <location>
        <begin position="101"/>
        <end position="115"/>
    </location>
</feature>
<keyword evidence="5" id="KW-1185">Reference proteome</keyword>
<feature type="region of interest" description="Disordered" evidence="2">
    <location>
        <begin position="101"/>
        <end position="253"/>
    </location>
</feature>
<dbReference type="InterPro" id="IPR036638">
    <property type="entry name" value="HLH_DNA-bd_sf"/>
</dbReference>
<dbReference type="SMART" id="SM00353">
    <property type="entry name" value="HLH"/>
    <property type="match status" value="1"/>
</dbReference>
<dbReference type="GeneID" id="98117792"/>
<sequence length="366" mass="39953">MTNHGSLTTLDFFLSQQNPHQSHAADGTSFDQFLNGGYGAMEDPAYYSNMGISSGGAYSGIATQPPYNMATSTVDNRMFLGLSPVSQPGIAHTLNPLDINRTTISTNTTGDSSHGSWDPRSEHSRPGYAQTPSGYRTSSTSDVSSSGRSPVSTQYGLYGSGSHGPSHAESLHGFPNHSLGHGSIPGSDHAALSAHGADPRKRQHDSALAAEEKKRNAAQLRTASRAPKKQKTPTRRDSESFEESRAREAHNQVEQQYRHRLNSHFERLLATIPMSEYHGETDMMADEEGGSPGRRAAARAGIEKRISKAEVLEMGRTWIEKLTKECAELRSEVEELRAENKKLKGARLATNSMEWTSMKHEWGGLD</sequence>
<feature type="compositionally biased region" description="Low complexity" evidence="2">
    <location>
        <begin position="133"/>
        <end position="152"/>
    </location>
</feature>
<protein>
    <submittedName>
        <fullName evidence="4">Allergen Fus c 3</fullName>
    </submittedName>
</protein>